<sequence>MLDINALVESYISYLKTDFDISKIYNNTYEISTPFLDRHNDNISIYAILHNDTIKLTDGGETISDLQFSGLDINKKKRELDIILNGFSIDYEGGELYTIANKNDFARKQHNIIQAIISVNDMFVLSQNKVNSFFFDDVINFFDNNDIRNASNIIIQGKSHLTHKIDFIISKSKTQNERLIKLINTPNKNNLKATLFTFNDLEDRVYNTDDIIIFNDNQKIVTDDLLEATKQYNIKSLLWSKKEDFKDYLAA</sequence>
<name>A0A0S4R1E4_CAMHY</name>
<dbReference type="EMBL" id="FAVB01000001">
    <property type="protein sequence ID" value="CUU67906.1"/>
    <property type="molecule type" value="Genomic_DNA"/>
</dbReference>
<dbReference type="RefSeq" id="WP_059434825.1">
    <property type="nucleotide sequence ID" value="NZ_FAVB01000001.1"/>
</dbReference>
<feature type="domain" description="DUF1829" evidence="2">
    <location>
        <begin position="157"/>
        <end position="242"/>
    </location>
</feature>
<reference evidence="3 4" key="1">
    <citation type="submission" date="2015-11" db="EMBL/GenBank/DDBJ databases">
        <authorList>
            <consortium name="Pathogen Informatics"/>
        </authorList>
    </citation>
    <scope>NUCLEOTIDE SEQUENCE [LARGE SCALE GENOMIC DNA]</scope>
    <source>
        <strain evidence="3 4">006A-0059</strain>
    </source>
</reference>
<dbReference type="AlphaFoldDB" id="A0A0S4R1E4"/>
<dbReference type="InterPro" id="IPR014960">
    <property type="entry name" value="DUF1828"/>
</dbReference>
<evidence type="ECO:0000313" key="3">
    <source>
        <dbReference type="EMBL" id="CUU67906.1"/>
    </source>
</evidence>
<proteinExistence type="predicted"/>
<evidence type="ECO:0000259" key="1">
    <source>
        <dbReference type="Pfam" id="PF08861"/>
    </source>
</evidence>
<organism evidence="3 4">
    <name type="scientific">Campylobacter hyointestinalis subsp. hyointestinalis</name>
    <dbReference type="NCBI Taxonomy" id="91352"/>
    <lineage>
        <taxon>Bacteria</taxon>
        <taxon>Pseudomonadati</taxon>
        <taxon>Campylobacterota</taxon>
        <taxon>Epsilonproteobacteria</taxon>
        <taxon>Campylobacterales</taxon>
        <taxon>Campylobacteraceae</taxon>
        <taxon>Campylobacter</taxon>
    </lineage>
</organism>
<dbReference type="Proteomes" id="UP000052237">
    <property type="component" value="Unassembled WGS sequence"/>
</dbReference>
<gene>
    <name evidence="3" type="ORF">ERS686654_00031</name>
</gene>
<protein>
    <submittedName>
        <fullName evidence="3">Prophage protein</fullName>
    </submittedName>
</protein>
<dbReference type="Pfam" id="PF08862">
    <property type="entry name" value="DUF1829"/>
    <property type="match status" value="1"/>
</dbReference>
<comment type="caution">
    <text evidence="3">The sequence shown here is derived from an EMBL/GenBank/DDBJ whole genome shotgun (WGS) entry which is preliminary data.</text>
</comment>
<keyword evidence="4" id="KW-1185">Reference proteome</keyword>
<accession>A0A0S4R1E4</accession>
<evidence type="ECO:0000259" key="2">
    <source>
        <dbReference type="Pfam" id="PF08862"/>
    </source>
</evidence>
<dbReference type="InterPro" id="IPR014961">
    <property type="entry name" value="DUF1829"/>
</dbReference>
<dbReference type="Pfam" id="PF08861">
    <property type="entry name" value="DUF1828"/>
    <property type="match status" value="1"/>
</dbReference>
<feature type="domain" description="DUF1828" evidence="1">
    <location>
        <begin position="33"/>
        <end position="119"/>
    </location>
</feature>
<evidence type="ECO:0000313" key="4">
    <source>
        <dbReference type="Proteomes" id="UP000052237"/>
    </source>
</evidence>